<proteinExistence type="predicted"/>
<dbReference type="Proteomes" id="UP000337909">
    <property type="component" value="Unassembled WGS sequence"/>
</dbReference>
<dbReference type="AlphaFoldDB" id="A0A5E6ZMH4"/>
<protein>
    <submittedName>
        <fullName evidence="1">Uncharacterized protein</fullName>
    </submittedName>
</protein>
<reference evidence="1 2" key="1">
    <citation type="submission" date="2019-09" db="EMBL/GenBank/DDBJ databases">
        <authorList>
            <person name="Chandra G."/>
            <person name="Truman W A."/>
        </authorList>
    </citation>
    <scope>NUCLEOTIDE SEQUENCE [LARGE SCALE GENOMIC DNA]</scope>
    <source>
        <strain evidence="1">PS691</strain>
    </source>
</reference>
<name>A0A5E6ZMH4_PSEFL</name>
<dbReference type="EMBL" id="CABVHQ010000001">
    <property type="protein sequence ID" value="VVN67592.1"/>
    <property type="molecule type" value="Genomic_DNA"/>
</dbReference>
<organism evidence="1 2">
    <name type="scientific">Pseudomonas fluorescens</name>
    <dbReference type="NCBI Taxonomy" id="294"/>
    <lineage>
        <taxon>Bacteria</taxon>
        <taxon>Pseudomonadati</taxon>
        <taxon>Pseudomonadota</taxon>
        <taxon>Gammaproteobacteria</taxon>
        <taxon>Pseudomonadales</taxon>
        <taxon>Pseudomonadaceae</taxon>
        <taxon>Pseudomonas</taxon>
    </lineage>
</organism>
<gene>
    <name evidence="1" type="ORF">PS691_00201</name>
</gene>
<accession>A0A5E6ZMH4</accession>
<sequence length="42" mass="4336">MGVRNPVGAAAGCDFLILLLSNLQNRQKIAGCANSCADPVHP</sequence>
<evidence type="ECO:0000313" key="1">
    <source>
        <dbReference type="EMBL" id="VVN67592.1"/>
    </source>
</evidence>
<evidence type="ECO:0000313" key="2">
    <source>
        <dbReference type="Proteomes" id="UP000337909"/>
    </source>
</evidence>